<evidence type="ECO:0000259" key="7">
    <source>
        <dbReference type="Pfam" id="PF00892"/>
    </source>
</evidence>
<dbReference type="Pfam" id="PF00892">
    <property type="entry name" value="EamA"/>
    <property type="match status" value="2"/>
</dbReference>
<dbReference type="GO" id="GO:0016020">
    <property type="term" value="C:membrane"/>
    <property type="evidence" value="ECO:0007669"/>
    <property type="project" value="UniProtKB-SubCell"/>
</dbReference>
<dbReference type="InterPro" id="IPR050638">
    <property type="entry name" value="AA-Vitamin_Transporters"/>
</dbReference>
<evidence type="ECO:0000313" key="8">
    <source>
        <dbReference type="EMBL" id="MPR26313.1"/>
    </source>
</evidence>
<evidence type="ECO:0000256" key="4">
    <source>
        <dbReference type="ARBA" id="ARBA00022989"/>
    </source>
</evidence>
<reference evidence="8 9" key="1">
    <citation type="journal article" date="2019" name="Syst. Appl. Microbiol.">
        <title>Microvirga tunisiensis sp. nov., a root nodule symbiotic bacterium isolated from Lupinus micranthus and L. luteus grown in Northern Tunisia.</title>
        <authorList>
            <person name="Msaddak A."/>
            <person name="Rejili M."/>
            <person name="Duran D."/>
            <person name="Mars M."/>
            <person name="Palacios J.M."/>
            <person name="Ruiz-Argueso T."/>
            <person name="Rey L."/>
            <person name="Imperial J."/>
        </authorList>
    </citation>
    <scope>NUCLEOTIDE SEQUENCE [LARGE SCALE GENOMIC DNA]</scope>
    <source>
        <strain evidence="8 9">Lmie10</strain>
    </source>
</reference>
<evidence type="ECO:0000256" key="3">
    <source>
        <dbReference type="ARBA" id="ARBA00022692"/>
    </source>
</evidence>
<dbReference type="SUPFAM" id="SSF103481">
    <property type="entry name" value="Multidrug resistance efflux transporter EmrE"/>
    <property type="match status" value="2"/>
</dbReference>
<comment type="caution">
    <text evidence="8">The sequence shown here is derived from an EMBL/GenBank/DDBJ whole genome shotgun (WGS) entry which is preliminary data.</text>
</comment>
<feature type="domain" description="EamA" evidence="7">
    <location>
        <begin position="140"/>
        <end position="279"/>
    </location>
</feature>
<comment type="subcellular location">
    <subcellularLocation>
        <location evidence="1">Membrane</location>
        <topology evidence="1">Multi-pass membrane protein</topology>
    </subcellularLocation>
</comment>
<protein>
    <submittedName>
        <fullName evidence="8">EamA family transporter</fullName>
    </submittedName>
</protein>
<dbReference type="InterPro" id="IPR000620">
    <property type="entry name" value="EamA_dom"/>
</dbReference>
<dbReference type="InterPro" id="IPR037185">
    <property type="entry name" value="EmrE-like"/>
</dbReference>
<feature type="transmembrane region" description="Helical" evidence="6">
    <location>
        <begin position="139"/>
        <end position="157"/>
    </location>
</feature>
<proteinExistence type="inferred from homology"/>
<evidence type="ECO:0000256" key="6">
    <source>
        <dbReference type="SAM" id="Phobius"/>
    </source>
</evidence>
<dbReference type="AlphaFoldDB" id="A0A5N7MHE4"/>
<keyword evidence="3 6" id="KW-0812">Transmembrane</keyword>
<feature type="transmembrane region" description="Helical" evidence="6">
    <location>
        <begin position="238"/>
        <end position="256"/>
    </location>
</feature>
<feature type="transmembrane region" description="Helical" evidence="6">
    <location>
        <begin position="108"/>
        <end position="127"/>
    </location>
</feature>
<feature type="transmembrane region" description="Helical" evidence="6">
    <location>
        <begin position="169"/>
        <end position="190"/>
    </location>
</feature>
<feature type="transmembrane region" description="Helical" evidence="6">
    <location>
        <begin position="81"/>
        <end position="101"/>
    </location>
</feature>
<feature type="transmembrane region" description="Helical" evidence="6">
    <location>
        <begin position="262"/>
        <end position="280"/>
    </location>
</feature>
<feature type="transmembrane region" description="Helical" evidence="6">
    <location>
        <begin position="25"/>
        <end position="43"/>
    </location>
</feature>
<evidence type="ECO:0000313" key="9">
    <source>
        <dbReference type="Proteomes" id="UP000403266"/>
    </source>
</evidence>
<keyword evidence="4 6" id="KW-1133">Transmembrane helix</keyword>
<dbReference type="PANTHER" id="PTHR32322">
    <property type="entry name" value="INNER MEMBRANE TRANSPORTER"/>
    <property type="match status" value="1"/>
</dbReference>
<organism evidence="8 9">
    <name type="scientific">Microvirga tunisiensis</name>
    <dbReference type="NCBI Taxonomy" id="2108360"/>
    <lineage>
        <taxon>Bacteria</taxon>
        <taxon>Pseudomonadati</taxon>
        <taxon>Pseudomonadota</taxon>
        <taxon>Alphaproteobacteria</taxon>
        <taxon>Hyphomicrobiales</taxon>
        <taxon>Methylobacteriaceae</taxon>
        <taxon>Microvirga</taxon>
    </lineage>
</organism>
<keyword evidence="9" id="KW-1185">Reference proteome</keyword>
<dbReference type="EMBL" id="VOSK01000045">
    <property type="protein sequence ID" value="MPR26313.1"/>
    <property type="molecule type" value="Genomic_DNA"/>
</dbReference>
<evidence type="ECO:0000256" key="5">
    <source>
        <dbReference type="ARBA" id="ARBA00023136"/>
    </source>
</evidence>
<evidence type="ECO:0000256" key="1">
    <source>
        <dbReference type="ARBA" id="ARBA00004141"/>
    </source>
</evidence>
<dbReference type="OrthoDB" id="20414at2"/>
<sequence>MALIWGLTWLPMKVASEVVPPIFLAAMRFLLAGPCFLVVALAQGLSLRSSQFGRIVVASLLITTGCYSFLFWGVARAPSGLSAIVNLSLMPIFLVGIGALYGQERITMRRIGAIGLGILGLVLLFSGRTGEAQSGTMPIFGLIAVAIGTVSYAWGSVISRPLTLSMPPLVLAFWQSLIGGIALVPVSLLIEGYDPAHFAGLFDARAIFGLSILVFGGSLIAFWIYLGLVRDWGAFRAGLYAFVSPIIAVAVGVVYANEPFGWAEGVGMGIMLAATALSLSEKKIMKTAASG</sequence>
<feature type="transmembrane region" description="Helical" evidence="6">
    <location>
        <begin position="206"/>
        <end position="226"/>
    </location>
</feature>
<keyword evidence="5 6" id="KW-0472">Membrane</keyword>
<accession>A0A5N7MHE4</accession>
<comment type="similarity">
    <text evidence="2">Belongs to the EamA transporter family.</text>
</comment>
<dbReference type="Proteomes" id="UP000403266">
    <property type="component" value="Unassembled WGS sequence"/>
</dbReference>
<evidence type="ECO:0000256" key="2">
    <source>
        <dbReference type="ARBA" id="ARBA00007362"/>
    </source>
</evidence>
<gene>
    <name evidence="8" type="ORF">FS320_14015</name>
</gene>
<dbReference type="PANTHER" id="PTHR32322:SF2">
    <property type="entry name" value="EAMA DOMAIN-CONTAINING PROTEIN"/>
    <property type="match status" value="1"/>
</dbReference>
<feature type="domain" description="EamA" evidence="7">
    <location>
        <begin position="2"/>
        <end position="125"/>
    </location>
</feature>
<feature type="transmembrane region" description="Helical" evidence="6">
    <location>
        <begin position="55"/>
        <end position="75"/>
    </location>
</feature>
<name>A0A5N7MHE4_9HYPH</name>